<dbReference type="EMBL" id="JARH01000671">
    <property type="protein sequence ID" value="EXF78037.1"/>
    <property type="molecule type" value="Genomic_DNA"/>
</dbReference>
<comment type="caution">
    <text evidence="2">The sequence shown here is derived from an EMBL/GenBank/DDBJ whole genome shotgun (WGS) entry which is preliminary data.</text>
</comment>
<feature type="compositionally biased region" description="Polar residues" evidence="1">
    <location>
        <begin position="53"/>
        <end position="72"/>
    </location>
</feature>
<evidence type="ECO:0000313" key="3">
    <source>
        <dbReference type="Proteomes" id="UP000020467"/>
    </source>
</evidence>
<keyword evidence="3" id="KW-1185">Reference proteome</keyword>
<evidence type="ECO:0000256" key="1">
    <source>
        <dbReference type="SAM" id="MobiDB-lite"/>
    </source>
</evidence>
<sequence>MRDKRACHPQTPRGALEKTSGVLDSGPLAHSVMVERSEYRRSAFSSDPKPGSHESTTATPMRQTLRTLTGHQSVREKETSTPKPGHGVNGLRGRPEAARSSVRQGYLISMSSDPRGAISDLPDTADLPNARNNMGCLNHRAYLRTQYILAYPALERAGKTRWTWANGSVLRQNLGADDGSALGELV</sequence>
<dbReference type="OrthoDB" id="10389538at2759"/>
<gene>
    <name evidence="2" type="ORF">CFIO01_04383</name>
</gene>
<accession>A0A010QDU7</accession>
<dbReference type="KEGG" id="cfj:CFIO01_04383"/>
<organism evidence="2 3">
    <name type="scientific">Colletotrichum fioriniae PJ7</name>
    <dbReference type="NCBI Taxonomy" id="1445577"/>
    <lineage>
        <taxon>Eukaryota</taxon>
        <taxon>Fungi</taxon>
        <taxon>Dikarya</taxon>
        <taxon>Ascomycota</taxon>
        <taxon>Pezizomycotina</taxon>
        <taxon>Sordariomycetes</taxon>
        <taxon>Hypocreomycetidae</taxon>
        <taxon>Glomerellales</taxon>
        <taxon>Glomerellaceae</taxon>
        <taxon>Colletotrichum</taxon>
        <taxon>Colletotrichum acutatum species complex</taxon>
    </lineage>
</organism>
<proteinExistence type="predicted"/>
<dbReference type="HOGENOM" id="CLU_1454269_0_0_1"/>
<protein>
    <submittedName>
        <fullName evidence="2">Uncharacterized protein</fullName>
    </submittedName>
</protein>
<name>A0A010QDU7_9PEZI</name>
<evidence type="ECO:0000313" key="2">
    <source>
        <dbReference type="EMBL" id="EXF78037.1"/>
    </source>
</evidence>
<dbReference type="Proteomes" id="UP000020467">
    <property type="component" value="Unassembled WGS sequence"/>
</dbReference>
<feature type="region of interest" description="Disordered" evidence="1">
    <location>
        <begin position="1"/>
        <end position="101"/>
    </location>
</feature>
<dbReference type="AlphaFoldDB" id="A0A010QDU7"/>
<reference evidence="2 3" key="1">
    <citation type="submission" date="2014-02" db="EMBL/GenBank/DDBJ databases">
        <title>The genome sequence of Colletotrichum fioriniae PJ7.</title>
        <authorList>
            <person name="Baroncelli R."/>
            <person name="Thon M.R."/>
        </authorList>
    </citation>
    <scope>NUCLEOTIDE SEQUENCE [LARGE SCALE GENOMIC DNA]</scope>
    <source>
        <strain evidence="2 3">PJ7</strain>
    </source>
</reference>